<feature type="region of interest" description="Disordered" evidence="1">
    <location>
        <begin position="99"/>
        <end position="142"/>
    </location>
</feature>
<protein>
    <submittedName>
        <fullName evidence="2">Uncharacterized protein</fullName>
    </submittedName>
</protein>
<reference evidence="2" key="1">
    <citation type="journal article" date="2022" name="bioRxiv">
        <title>Sequencing and chromosome-scale assembly of the giantPleurodeles waltlgenome.</title>
        <authorList>
            <person name="Brown T."/>
            <person name="Elewa A."/>
            <person name="Iarovenko S."/>
            <person name="Subramanian E."/>
            <person name="Araus A.J."/>
            <person name="Petzold A."/>
            <person name="Susuki M."/>
            <person name="Suzuki K.-i.T."/>
            <person name="Hayashi T."/>
            <person name="Toyoda A."/>
            <person name="Oliveira C."/>
            <person name="Osipova E."/>
            <person name="Leigh N.D."/>
            <person name="Simon A."/>
            <person name="Yun M.H."/>
        </authorList>
    </citation>
    <scope>NUCLEOTIDE SEQUENCE</scope>
    <source>
        <strain evidence="2">20211129_DDA</strain>
        <tissue evidence="2">Liver</tissue>
    </source>
</reference>
<keyword evidence="3" id="KW-1185">Reference proteome</keyword>
<name>A0AAV7Q632_PLEWA</name>
<proteinExistence type="predicted"/>
<sequence length="142" mass="15042">MAQHAGQCNCSPITAQGCHLQQGVERRGLDATPRDRSTEEADAYPLNSKQIQRLGGVRAAAGDVPLAEEQAQLGAAEGDAVSRDQGQGAHLWLNTAACKRVQPQPNSSTKLPSAARTGTAGPRLDPRERSTDEADAYPLNSR</sequence>
<evidence type="ECO:0000313" key="3">
    <source>
        <dbReference type="Proteomes" id="UP001066276"/>
    </source>
</evidence>
<dbReference type="AlphaFoldDB" id="A0AAV7Q632"/>
<feature type="region of interest" description="Disordered" evidence="1">
    <location>
        <begin position="26"/>
        <end position="47"/>
    </location>
</feature>
<dbReference type="EMBL" id="JANPWB010000010">
    <property type="protein sequence ID" value="KAJ1135788.1"/>
    <property type="molecule type" value="Genomic_DNA"/>
</dbReference>
<organism evidence="2 3">
    <name type="scientific">Pleurodeles waltl</name>
    <name type="common">Iberian ribbed newt</name>
    <dbReference type="NCBI Taxonomy" id="8319"/>
    <lineage>
        <taxon>Eukaryota</taxon>
        <taxon>Metazoa</taxon>
        <taxon>Chordata</taxon>
        <taxon>Craniata</taxon>
        <taxon>Vertebrata</taxon>
        <taxon>Euteleostomi</taxon>
        <taxon>Amphibia</taxon>
        <taxon>Batrachia</taxon>
        <taxon>Caudata</taxon>
        <taxon>Salamandroidea</taxon>
        <taxon>Salamandridae</taxon>
        <taxon>Pleurodelinae</taxon>
        <taxon>Pleurodeles</taxon>
    </lineage>
</organism>
<gene>
    <name evidence="2" type="ORF">NDU88_002219</name>
</gene>
<dbReference type="Proteomes" id="UP001066276">
    <property type="component" value="Chromosome 6"/>
</dbReference>
<accession>A0AAV7Q632</accession>
<feature type="compositionally biased region" description="Basic and acidic residues" evidence="1">
    <location>
        <begin position="26"/>
        <end position="39"/>
    </location>
</feature>
<comment type="caution">
    <text evidence="2">The sequence shown here is derived from an EMBL/GenBank/DDBJ whole genome shotgun (WGS) entry which is preliminary data.</text>
</comment>
<evidence type="ECO:0000256" key="1">
    <source>
        <dbReference type="SAM" id="MobiDB-lite"/>
    </source>
</evidence>
<evidence type="ECO:0000313" key="2">
    <source>
        <dbReference type="EMBL" id="KAJ1135788.1"/>
    </source>
</evidence>